<dbReference type="PRINTS" id="PR00344">
    <property type="entry name" value="BCTRLSENSOR"/>
</dbReference>
<comment type="caution">
    <text evidence="8">The sequence shown here is derived from an EMBL/GenBank/DDBJ whole genome shotgun (WGS) entry which is preliminary data.</text>
</comment>
<dbReference type="InterPro" id="IPR050351">
    <property type="entry name" value="BphY/WalK/GraS-like"/>
</dbReference>
<reference evidence="8" key="1">
    <citation type="submission" date="2019-08" db="EMBL/GenBank/DDBJ databases">
        <authorList>
            <person name="Kucharzyk K."/>
            <person name="Murdoch R.W."/>
            <person name="Higgins S."/>
            <person name="Loffler F."/>
        </authorList>
    </citation>
    <scope>NUCLEOTIDE SEQUENCE</scope>
</reference>
<evidence type="ECO:0000256" key="5">
    <source>
        <dbReference type="ARBA" id="ARBA00022777"/>
    </source>
</evidence>
<dbReference type="SMART" id="SM00387">
    <property type="entry name" value="HATPase_c"/>
    <property type="match status" value="1"/>
</dbReference>
<dbReference type="PANTHER" id="PTHR45453:SF1">
    <property type="entry name" value="PHOSPHATE REGULON SENSOR PROTEIN PHOR"/>
    <property type="match status" value="1"/>
</dbReference>
<evidence type="ECO:0000313" key="8">
    <source>
        <dbReference type="EMBL" id="MPN02927.1"/>
    </source>
</evidence>
<dbReference type="InterPro" id="IPR036890">
    <property type="entry name" value="HATPase_C_sf"/>
</dbReference>
<dbReference type="InterPro" id="IPR005467">
    <property type="entry name" value="His_kinase_dom"/>
</dbReference>
<accession>A0A645EM97</accession>
<comment type="catalytic activity">
    <reaction evidence="1">
        <text>ATP + protein L-histidine = ADP + protein N-phospho-L-histidine.</text>
        <dbReference type="EC" id="2.7.13.3"/>
    </reaction>
</comment>
<gene>
    <name evidence="8" type="primary">resE_29</name>
    <name evidence="8" type="ORF">SDC9_150148</name>
</gene>
<evidence type="ECO:0000259" key="7">
    <source>
        <dbReference type="PROSITE" id="PS50109"/>
    </source>
</evidence>
<dbReference type="Pfam" id="PF02518">
    <property type="entry name" value="HATPase_c"/>
    <property type="match status" value="1"/>
</dbReference>
<keyword evidence="3" id="KW-0597">Phosphoprotein</keyword>
<dbReference type="AlphaFoldDB" id="A0A645EM97"/>
<keyword evidence="4 8" id="KW-0808">Transferase</keyword>
<dbReference type="EC" id="2.7.13.3" evidence="2"/>
<dbReference type="InterPro" id="IPR004358">
    <property type="entry name" value="Sig_transdc_His_kin-like_C"/>
</dbReference>
<evidence type="ECO:0000256" key="1">
    <source>
        <dbReference type="ARBA" id="ARBA00000085"/>
    </source>
</evidence>
<keyword evidence="6" id="KW-0902">Two-component regulatory system</keyword>
<dbReference type="GO" id="GO:0004721">
    <property type="term" value="F:phosphoprotein phosphatase activity"/>
    <property type="evidence" value="ECO:0007669"/>
    <property type="project" value="TreeGrafter"/>
</dbReference>
<feature type="domain" description="Histidine kinase" evidence="7">
    <location>
        <begin position="1"/>
        <end position="191"/>
    </location>
</feature>
<dbReference type="GO" id="GO:0005886">
    <property type="term" value="C:plasma membrane"/>
    <property type="evidence" value="ECO:0007669"/>
    <property type="project" value="TreeGrafter"/>
</dbReference>
<evidence type="ECO:0000256" key="4">
    <source>
        <dbReference type="ARBA" id="ARBA00022679"/>
    </source>
</evidence>
<dbReference type="InterPro" id="IPR003594">
    <property type="entry name" value="HATPase_dom"/>
</dbReference>
<proteinExistence type="predicted"/>
<evidence type="ECO:0000256" key="6">
    <source>
        <dbReference type="ARBA" id="ARBA00023012"/>
    </source>
</evidence>
<dbReference type="PROSITE" id="PS50109">
    <property type="entry name" value="HIS_KIN"/>
    <property type="match status" value="1"/>
</dbReference>
<dbReference type="SUPFAM" id="SSF55874">
    <property type="entry name" value="ATPase domain of HSP90 chaperone/DNA topoisomerase II/histidine kinase"/>
    <property type="match status" value="1"/>
</dbReference>
<dbReference type="Gene3D" id="3.30.565.10">
    <property type="entry name" value="Histidine kinase-like ATPase, C-terminal domain"/>
    <property type="match status" value="1"/>
</dbReference>
<keyword evidence="5 8" id="KW-0418">Kinase</keyword>
<organism evidence="8">
    <name type="scientific">bioreactor metagenome</name>
    <dbReference type="NCBI Taxonomy" id="1076179"/>
    <lineage>
        <taxon>unclassified sequences</taxon>
        <taxon>metagenomes</taxon>
        <taxon>ecological metagenomes</taxon>
    </lineage>
</organism>
<dbReference type="GO" id="GO:0016036">
    <property type="term" value="P:cellular response to phosphate starvation"/>
    <property type="evidence" value="ECO:0007669"/>
    <property type="project" value="TreeGrafter"/>
</dbReference>
<protein>
    <recommendedName>
        <fullName evidence="2">histidine kinase</fullName>
        <ecNumber evidence="2">2.7.13.3</ecNumber>
    </recommendedName>
</protein>
<evidence type="ECO:0000256" key="2">
    <source>
        <dbReference type="ARBA" id="ARBA00012438"/>
    </source>
</evidence>
<dbReference type="EMBL" id="VSSQ01048881">
    <property type="protein sequence ID" value="MPN02927.1"/>
    <property type="molecule type" value="Genomic_DNA"/>
</dbReference>
<name>A0A645EM97_9ZZZZ</name>
<dbReference type="PANTHER" id="PTHR45453">
    <property type="entry name" value="PHOSPHATE REGULON SENSOR PROTEIN PHOR"/>
    <property type="match status" value="1"/>
</dbReference>
<dbReference type="GO" id="GO:0000155">
    <property type="term" value="F:phosphorelay sensor kinase activity"/>
    <property type="evidence" value="ECO:0007669"/>
    <property type="project" value="TreeGrafter"/>
</dbReference>
<evidence type="ECO:0000256" key="3">
    <source>
        <dbReference type="ARBA" id="ARBA00022553"/>
    </source>
</evidence>
<dbReference type="CDD" id="cd00075">
    <property type="entry name" value="HATPase"/>
    <property type="match status" value="1"/>
</dbReference>
<sequence>MDDEIERREYIGVAFRKANDLKAYVDILFEWFKLNSNEQEFVLEKIDINEITREIIIEWLPMFENNKINYSVDIGDEENLVCIDLIAYSRVINNLIANAGKHGRCTKIDVSVKADGESVFVSVKNNGNIIPSEQLPHIFERLYKGDTARSDKGSGLGLAIAKELVSAFEGEITASSGQEETVFTLRLPLCK</sequence>